<reference evidence="8 9" key="1">
    <citation type="journal article" date="2021" name="Sci. Rep.">
        <title>Chromosome anchoring in Senegalese sole (Solea senegalensis) reveals sex-associated markers and genome rearrangements in flatfish.</title>
        <authorList>
            <person name="Guerrero-Cozar I."/>
            <person name="Gomez-Garrido J."/>
            <person name="Berbel C."/>
            <person name="Martinez-Blanch J.F."/>
            <person name="Alioto T."/>
            <person name="Claros M.G."/>
            <person name="Gagnaire P.A."/>
            <person name="Manchado M."/>
        </authorList>
    </citation>
    <scope>NUCLEOTIDE SEQUENCE [LARGE SCALE GENOMIC DNA]</scope>
    <source>
        <strain evidence="8">Sse05_10M</strain>
    </source>
</reference>
<dbReference type="GO" id="GO:0030154">
    <property type="term" value="P:cell differentiation"/>
    <property type="evidence" value="ECO:0007669"/>
    <property type="project" value="UniProtKB-KW"/>
</dbReference>
<dbReference type="GO" id="GO:0005737">
    <property type="term" value="C:cytoplasm"/>
    <property type="evidence" value="ECO:0007669"/>
    <property type="project" value="UniProtKB-SubCell"/>
</dbReference>
<protein>
    <recommendedName>
        <fullName evidence="6">Ectodysplasin-A receptor-associated adapter protein</fullName>
    </recommendedName>
</protein>
<evidence type="ECO:0000313" key="8">
    <source>
        <dbReference type="EMBL" id="KAG7512410.1"/>
    </source>
</evidence>
<evidence type="ECO:0000313" key="9">
    <source>
        <dbReference type="Proteomes" id="UP000693946"/>
    </source>
</evidence>
<keyword evidence="8" id="KW-0675">Receptor</keyword>
<dbReference type="EMBL" id="JAGKHQ010000007">
    <property type="protein sequence ID" value="KAG7512410.1"/>
    <property type="molecule type" value="Genomic_DNA"/>
</dbReference>
<dbReference type="GO" id="GO:0007165">
    <property type="term" value="P:signal transduction"/>
    <property type="evidence" value="ECO:0007669"/>
    <property type="project" value="InterPro"/>
</dbReference>
<dbReference type="AlphaFoldDB" id="A0AAV6S3X4"/>
<keyword evidence="2" id="KW-0217">Developmental protein</keyword>
<keyword evidence="4" id="KW-0221">Differentiation</keyword>
<evidence type="ECO:0000259" key="7">
    <source>
        <dbReference type="Pfam" id="PF00531"/>
    </source>
</evidence>
<evidence type="ECO:0000256" key="5">
    <source>
        <dbReference type="ARBA" id="ARBA00058509"/>
    </source>
</evidence>
<evidence type="ECO:0000256" key="2">
    <source>
        <dbReference type="ARBA" id="ARBA00022473"/>
    </source>
</evidence>
<dbReference type="PANTHER" id="PTHR28469">
    <property type="entry name" value="ECTODYSPLASIN-A RECEPTOR-ASSOCIATED ADAPTER PROTEIN"/>
    <property type="match status" value="1"/>
</dbReference>
<dbReference type="InterPro" id="IPR039200">
    <property type="entry name" value="EDARADD"/>
</dbReference>
<organism evidence="8 9">
    <name type="scientific">Solea senegalensis</name>
    <name type="common">Senegalese sole</name>
    <dbReference type="NCBI Taxonomy" id="28829"/>
    <lineage>
        <taxon>Eukaryota</taxon>
        <taxon>Metazoa</taxon>
        <taxon>Chordata</taxon>
        <taxon>Craniata</taxon>
        <taxon>Vertebrata</taxon>
        <taxon>Euteleostomi</taxon>
        <taxon>Actinopterygii</taxon>
        <taxon>Neopterygii</taxon>
        <taxon>Teleostei</taxon>
        <taxon>Neoteleostei</taxon>
        <taxon>Acanthomorphata</taxon>
        <taxon>Carangaria</taxon>
        <taxon>Pleuronectiformes</taxon>
        <taxon>Pleuronectoidei</taxon>
        <taxon>Soleidae</taxon>
        <taxon>Solea</taxon>
    </lineage>
</organism>
<name>A0AAV6S3X4_SOLSE</name>
<dbReference type="PANTHER" id="PTHR28469:SF1">
    <property type="entry name" value="ECTODYSPLASIN-A RECEPTOR-ASSOCIATED ADAPTER PROTEIN"/>
    <property type="match status" value="1"/>
</dbReference>
<evidence type="ECO:0000256" key="3">
    <source>
        <dbReference type="ARBA" id="ARBA00022490"/>
    </source>
</evidence>
<comment type="function">
    <text evidence="5">Adapter protein that interacts with EDAR DEATH domain and couples the receptor to EDA signaling pathway during morphogenesis of ectodermal organs. Mediates the activation of NF-kappa-B.</text>
</comment>
<comment type="subcellular location">
    <subcellularLocation>
        <location evidence="1">Cytoplasm</location>
    </subcellularLocation>
</comment>
<evidence type="ECO:0000256" key="4">
    <source>
        <dbReference type="ARBA" id="ARBA00022782"/>
    </source>
</evidence>
<evidence type="ECO:0000256" key="6">
    <source>
        <dbReference type="ARBA" id="ARBA00070869"/>
    </source>
</evidence>
<dbReference type="InterPro" id="IPR000488">
    <property type="entry name" value="Death_dom"/>
</dbReference>
<accession>A0AAV6S3X4</accession>
<gene>
    <name evidence="8" type="ORF">JOB18_028518</name>
</gene>
<dbReference type="Proteomes" id="UP000693946">
    <property type="component" value="Linkage Group LG15"/>
</dbReference>
<comment type="caution">
    <text evidence="8">The sequence shown here is derived from an EMBL/GenBank/DDBJ whole genome shotgun (WGS) entry which is preliminary data.</text>
</comment>
<dbReference type="FunFam" id="1.10.533.10:FF:000065">
    <property type="entry name" value="Ectodysplasin-A receptor-associated adapter protein"/>
    <property type="match status" value="1"/>
</dbReference>
<keyword evidence="9" id="KW-1185">Reference proteome</keyword>
<feature type="domain" description="Death" evidence="7">
    <location>
        <begin position="210"/>
        <end position="281"/>
    </location>
</feature>
<evidence type="ECO:0000256" key="1">
    <source>
        <dbReference type="ARBA" id="ARBA00004496"/>
    </source>
</evidence>
<dbReference type="Pfam" id="PF00531">
    <property type="entry name" value="Death"/>
    <property type="match status" value="1"/>
</dbReference>
<keyword evidence="3" id="KW-0963">Cytoplasm</keyword>
<proteinExistence type="predicted"/>
<sequence length="294" mass="33620">MRFSGSPGSRSRGGETGESVWAYLSRQQQQQQQLLSHLQLLSSALSSLRVSSWDFAVTLTQFCFTPLETFPCMGDLTALKMSTLRTCKEPFDRTSSEPVEDTDTTSFVAEFSLEANYPVQVADPHDAVTLHLSSMPSGYLNPSSDRIRQPVEDVEECTCPTSTSPDYPKELQLLNSPCEKCCYPAPPPKISDLMNDKDLLDLLRLKLDPNHCTIKNWKNFASRWGMSYDELTLLEHRTQGSLSHSPTQEFLLRYNQKTVTELTELCRIYQRIDVLRVLQSWIEKDWPSRWQQTH</sequence>